<gene>
    <name evidence="1" type="ORF">SAMN05443144_10951</name>
</gene>
<dbReference type="Pfam" id="PF13618">
    <property type="entry name" value="Gluconate_2-dh3"/>
    <property type="match status" value="1"/>
</dbReference>
<name>A0A1M5C0I3_9BACT</name>
<dbReference type="PROSITE" id="PS51257">
    <property type="entry name" value="PROKAR_LIPOPROTEIN"/>
    <property type="match status" value="1"/>
</dbReference>
<dbReference type="STRING" id="1194090.SAMN05443144_10951"/>
<dbReference type="Proteomes" id="UP000184041">
    <property type="component" value="Unassembled WGS sequence"/>
</dbReference>
<proteinExistence type="predicted"/>
<evidence type="ECO:0000313" key="2">
    <source>
        <dbReference type="Proteomes" id="UP000184041"/>
    </source>
</evidence>
<dbReference type="RefSeq" id="WP_073063069.1">
    <property type="nucleotide sequence ID" value="NZ_FQUS01000009.1"/>
</dbReference>
<dbReference type="OrthoDB" id="6385145at2"/>
<dbReference type="AlphaFoldDB" id="A0A1M5C0I3"/>
<keyword evidence="2" id="KW-1185">Reference proteome</keyword>
<dbReference type="InterPro" id="IPR027056">
    <property type="entry name" value="Gluconate_2DH_su3"/>
</dbReference>
<accession>A0A1M5C0I3</accession>
<reference evidence="1 2" key="1">
    <citation type="submission" date="2016-11" db="EMBL/GenBank/DDBJ databases">
        <authorList>
            <person name="Jaros S."/>
            <person name="Januszkiewicz K."/>
            <person name="Wedrychowicz H."/>
        </authorList>
    </citation>
    <scope>NUCLEOTIDE SEQUENCE [LARGE SCALE GENOMIC DNA]</scope>
    <source>
        <strain evidence="1 2">DSM 21986</strain>
    </source>
</reference>
<organism evidence="1 2">
    <name type="scientific">Fodinibius roseus</name>
    <dbReference type="NCBI Taxonomy" id="1194090"/>
    <lineage>
        <taxon>Bacteria</taxon>
        <taxon>Pseudomonadati</taxon>
        <taxon>Balneolota</taxon>
        <taxon>Balneolia</taxon>
        <taxon>Balneolales</taxon>
        <taxon>Balneolaceae</taxon>
        <taxon>Fodinibius</taxon>
    </lineage>
</organism>
<protein>
    <submittedName>
        <fullName evidence="1">Gluconate 2-dehydrogenase subunit 3</fullName>
    </submittedName>
</protein>
<sequence length="194" mass="21355">MDRREAIKQLAFLSGGALSLSTVAGIVGGCTAENGSGTGSFTPQTLSDAQNELVTQLAERIIPATDTPGAKAARVNQYIDHMLTNWNTEEEKEHFLEGLDKVDERSNNRFDNNFVDLGEADKITLMEELEQEAKDNPNPVPDSDLKPFFPMMKEFTVVGYYTSEIGASEELKSNIVPGHYNACMPYSEVGRAWS</sequence>
<evidence type="ECO:0000313" key="1">
    <source>
        <dbReference type="EMBL" id="SHF48211.1"/>
    </source>
</evidence>
<dbReference type="EMBL" id="FQUS01000009">
    <property type="protein sequence ID" value="SHF48211.1"/>
    <property type="molecule type" value="Genomic_DNA"/>
</dbReference>